<dbReference type="InterPro" id="IPR000383">
    <property type="entry name" value="Xaa-Pro-like_dom"/>
</dbReference>
<keyword evidence="4" id="KW-1185">Reference proteome</keyword>
<gene>
    <name evidence="3" type="ORF">H8F01_03340</name>
</gene>
<protein>
    <submittedName>
        <fullName evidence="3">CocE/NonD family hydrolase</fullName>
    </submittedName>
</protein>
<dbReference type="InterPro" id="IPR029058">
    <property type="entry name" value="AB_hydrolase_fold"/>
</dbReference>
<proteinExistence type="predicted"/>
<dbReference type="PANTHER" id="PTHR43056:SF10">
    <property type="entry name" value="COCE_NOND FAMILY, PUTATIVE (AFU_ORTHOLOGUE AFUA_7G00600)-RELATED"/>
    <property type="match status" value="1"/>
</dbReference>
<evidence type="ECO:0000259" key="2">
    <source>
        <dbReference type="SMART" id="SM00939"/>
    </source>
</evidence>
<evidence type="ECO:0000256" key="1">
    <source>
        <dbReference type="ARBA" id="ARBA00022801"/>
    </source>
</evidence>
<feature type="domain" description="Xaa-Pro dipeptidyl-peptidase C-terminal" evidence="2">
    <location>
        <begin position="352"/>
        <end position="593"/>
    </location>
</feature>
<dbReference type="InterPro" id="IPR050585">
    <property type="entry name" value="Xaa-Pro_dipeptidyl-ppase/CocE"/>
</dbReference>
<dbReference type="InterPro" id="IPR008979">
    <property type="entry name" value="Galactose-bd-like_sf"/>
</dbReference>
<dbReference type="InterPro" id="IPR005674">
    <property type="entry name" value="CocE/Ser_esterase"/>
</dbReference>
<dbReference type="Proteomes" id="UP000515873">
    <property type="component" value="Chromosome"/>
</dbReference>
<keyword evidence="1 3" id="KW-0378">Hydrolase</keyword>
<dbReference type="SUPFAM" id="SSF49785">
    <property type="entry name" value="Galactose-binding domain-like"/>
    <property type="match status" value="1"/>
</dbReference>
<dbReference type="RefSeq" id="WP_187057670.1">
    <property type="nucleotide sequence ID" value="NZ_CP060412.1"/>
</dbReference>
<dbReference type="NCBIfam" id="TIGR00976">
    <property type="entry name" value="CocE_NonD"/>
    <property type="match status" value="1"/>
</dbReference>
<dbReference type="SMART" id="SM00939">
    <property type="entry name" value="PepX_C"/>
    <property type="match status" value="1"/>
</dbReference>
<dbReference type="AlphaFoldDB" id="A0A7G8Q605"/>
<dbReference type="KEGG" id="dtl:H8F01_03340"/>
<dbReference type="Gene3D" id="2.60.120.260">
    <property type="entry name" value="Galactose-binding domain-like"/>
    <property type="match status" value="1"/>
</dbReference>
<dbReference type="Pfam" id="PF02129">
    <property type="entry name" value="Peptidase_S15"/>
    <property type="match status" value="1"/>
</dbReference>
<evidence type="ECO:0000313" key="3">
    <source>
        <dbReference type="EMBL" id="QNK02213.1"/>
    </source>
</evidence>
<dbReference type="PANTHER" id="PTHR43056">
    <property type="entry name" value="PEPTIDASE S9 PROLYL OLIGOPEPTIDASE"/>
    <property type="match status" value="1"/>
</dbReference>
<dbReference type="InterPro" id="IPR013736">
    <property type="entry name" value="Xaa-Pro_dipept_C"/>
</dbReference>
<sequence>MKPAKAPPRKPRFRDNLVPLRADHSGHQLAGWQPSAKAMEGLGCQILADQRVPVAPDVALAADVYLPRKAGRYPAILAFGAYTKELHSAGVPAGTNEVGCPPVFTDRGYAHVIVTRRGMGQSDGTFDVFFNDQEVSDHEATIAWVAAQPWCNGEVVMYGTSYYGCVQANVAVRQPPALKAFFTHEMCTDYFRHIAMYGGTPNNEFLSLWLGSNFTDQVIGLRVPPLTRALVSQVLNSPLKKFWWPRFKKMIRKIMVNFTTKTPTLEARRVFANFLIDGKTRASNRMPAGPYASLDRIDVPFVVVQNEAMWNLHQFGSYDLWQHASTPPDRKWLIIGEASYQLPAYEWQQEALAFFDHVLRNTPNGYVDQPHVRYWLKGADRFQGDDAFPATGAVRRRLYLQQRGDDRDMHALATEAPANGATSWAAVPLGAITTGGFDDVANQTLSFAWLAAQDTEFAGAVTARLRFSCNEIDSHVVARLSHVSAAGAETLLSMGMIRPARRRLDPSRGSRCEIAMDTDVVEPLVPGEPVTLEFSLTPAPVLVRQGEQLRLSVASRTDLLRSDQSHDHAHFDCQVPPYFSRNTIHCGEDSYVELDEVKRA</sequence>
<reference evidence="3 4" key="1">
    <citation type="submission" date="2020-08" db="EMBL/GenBank/DDBJ databases">
        <title>Dyella sp. G9 isolated from forest soil.</title>
        <authorList>
            <person name="Fu J."/>
            <person name="Qiu L."/>
        </authorList>
    </citation>
    <scope>NUCLEOTIDE SEQUENCE [LARGE SCALE GENOMIC DNA]</scope>
    <source>
        <strain evidence="3 4">G9</strain>
    </source>
</reference>
<dbReference type="SUPFAM" id="SSF53474">
    <property type="entry name" value="alpha/beta-Hydrolases"/>
    <property type="match status" value="1"/>
</dbReference>
<dbReference type="Gene3D" id="3.40.50.1820">
    <property type="entry name" value="alpha/beta hydrolase"/>
    <property type="match status" value="2"/>
</dbReference>
<dbReference type="GO" id="GO:0008239">
    <property type="term" value="F:dipeptidyl-peptidase activity"/>
    <property type="evidence" value="ECO:0007669"/>
    <property type="project" value="InterPro"/>
</dbReference>
<evidence type="ECO:0000313" key="4">
    <source>
        <dbReference type="Proteomes" id="UP000515873"/>
    </source>
</evidence>
<accession>A0A7G8Q605</accession>
<dbReference type="Pfam" id="PF08530">
    <property type="entry name" value="PepX_C"/>
    <property type="match status" value="1"/>
</dbReference>
<organism evidence="3 4">
    <name type="scientific">Dyella telluris</name>
    <dbReference type="NCBI Taxonomy" id="2763498"/>
    <lineage>
        <taxon>Bacteria</taxon>
        <taxon>Pseudomonadati</taxon>
        <taxon>Pseudomonadota</taxon>
        <taxon>Gammaproteobacteria</taxon>
        <taxon>Lysobacterales</taxon>
        <taxon>Rhodanobacteraceae</taxon>
        <taxon>Dyella</taxon>
    </lineage>
</organism>
<dbReference type="EMBL" id="CP060412">
    <property type="protein sequence ID" value="QNK02213.1"/>
    <property type="molecule type" value="Genomic_DNA"/>
</dbReference>
<name>A0A7G8Q605_9GAMM</name>